<protein>
    <submittedName>
        <fullName evidence="2">Uncharacterized protein</fullName>
    </submittedName>
</protein>
<dbReference type="Proteomes" id="UP001589609">
    <property type="component" value="Unassembled WGS sequence"/>
</dbReference>
<sequence>MKQKFIESCLYNLEGERTKKKQTISGFIVLALSISAFLFSSSPANIRVPVVLIMLYGSSILIKAMIVNRYKRLLEKEE</sequence>
<name>A0ABV5WJD4_9BACI</name>
<evidence type="ECO:0000313" key="2">
    <source>
        <dbReference type="EMBL" id="MFB9760729.1"/>
    </source>
</evidence>
<evidence type="ECO:0000313" key="3">
    <source>
        <dbReference type="Proteomes" id="UP001589609"/>
    </source>
</evidence>
<gene>
    <name evidence="2" type="ORF">ACFFMS_20825</name>
</gene>
<comment type="caution">
    <text evidence="2">The sequence shown here is derived from an EMBL/GenBank/DDBJ whole genome shotgun (WGS) entry which is preliminary data.</text>
</comment>
<evidence type="ECO:0000256" key="1">
    <source>
        <dbReference type="SAM" id="Phobius"/>
    </source>
</evidence>
<keyword evidence="1" id="KW-0472">Membrane</keyword>
<keyword evidence="3" id="KW-1185">Reference proteome</keyword>
<keyword evidence="1" id="KW-1133">Transmembrane helix</keyword>
<reference evidence="2 3" key="1">
    <citation type="submission" date="2024-09" db="EMBL/GenBank/DDBJ databases">
        <authorList>
            <person name="Sun Q."/>
            <person name="Mori K."/>
        </authorList>
    </citation>
    <scope>NUCLEOTIDE SEQUENCE [LARGE SCALE GENOMIC DNA]</scope>
    <source>
        <strain evidence="2 3">JCM 11201</strain>
    </source>
</reference>
<feature type="transmembrane region" description="Helical" evidence="1">
    <location>
        <begin position="21"/>
        <end position="40"/>
    </location>
</feature>
<dbReference type="EMBL" id="JBHMAF010000167">
    <property type="protein sequence ID" value="MFB9760729.1"/>
    <property type="molecule type" value="Genomic_DNA"/>
</dbReference>
<proteinExistence type="predicted"/>
<accession>A0ABV5WJD4</accession>
<feature type="transmembrane region" description="Helical" evidence="1">
    <location>
        <begin position="46"/>
        <end position="66"/>
    </location>
</feature>
<keyword evidence="1" id="KW-0812">Transmembrane</keyword>
<dbReference type="RefSeq" id="WP_379951014.1">
    <property type="nucleotide sequence ID" value="NZ_JBHMAF010000167.1"/>
</dbReference>
<organism evidence="2 3">
    <name type="scientific">Ectobacillus funiculus</name>
    <dbReference type="NCBI Taxonomy" id="137993"/>
    <lineage>
        <taxon>Bacteria</taxon>
        <taxon>Bacillati</taxon>
        <taxon>Bacillota</taxon>
        <taxon>Bacilli</taxon>
        <taxon>Bacillales</taxon>
        <taxon>Bacillaceae</taxon>
        <taxon>Ectobacillus</taxon>
    </lineage>
</organism>